<evidence type="ECO:0000259" key="2">
    <source>
        <dbReference type="Pfam" id="PF10979"/>
    </source>
</evidence>
<proteinExistence type="predicted"/>
<feature type="compositionally biased region" description="Gly residues" evidence="1">
    <location>
        <begin position="1"/>
        <end position="15"/>
    </location>
</feature>
<feature type="compositionally biased region" description="Basic and acidic residues" evidence="1">
    <location>
        <begin position="409"/>
        <end position="418"/>
    </location>
</feature>
<accession>A0A380NZ28</accession>
<evidence type="ECO:0000313" key="4">
    <source>
        <dbReference type="EMBL" id="SUP57471.1"/>
    </source>
</evidence>
<dbReference type="AlphaFoldDB" id="A0A380NZ28"/>
<dbReference type="InterPro" id="IPR055592">
    <property type="entry name" value="DUF7168"/>
</dbReference>
<dbReference type="Pfam" id="PF23771">
    <property type="entry name" value="DUF7168"/>
    <property type="match status" value="1"/>
</dbReference>
<dbReference type="Proteomes" id="UP000254150">
    <property type="component" value="Unassembled WGS sequence"/>
</dbReference>
<organism evidence="4 5">
    <name type="scientific">Streptomyces griseus</name>
    <dbReference type="NCBI Taxonomy" id="1911"/>
    <lineage>
        <taxon>Bacteria</taxon>
        <taxon>Bacillati</taxon>
        <taxon>Actinomycetota</taxon>
        <taxon>Actinomycetes</taxon>
        <taxon>Kitasatosporales</taxon>
        <taxon>Streptomycetaceae</taxon>
        <taxon>Streptomyces</taxon>
    </lineage>
</organism>
<protein>
    <submittedName>
        <fullName evidence="4">Protein of uncharacterized function (DUF2786)</fullName>
    </submittedName>
</protein>
<dbReference type="InterPro" id="IPR024498">
    <property type="entry name" value="DUF2786"/>
</dbReference>
<feature type="region of interest" description="Disordered" evidence="1">
    <location>
        <begin position="1"/>
        <end position="27"/>
    </location>
</feature>
<dbReference type="EMBL" id="UHID01000006">
    <property type="protein sequence ID" value="SUP57471.1"/>
    <property type="molecule type" value="Genomic_DNA"/>
</dbReference>
<evidence type="ECO:0000259" key="3">
    <source>
        <dbReference type="Pfam" id="PF23771"/>
    </source>
</evidence>
<dbReference type="Pfam" id="PF10979">
    <property type="entry name" value="DUF2786"/>
    <property type="match status" value="1"/>
</dbReference>
<feature type="compositionally biased region" description="Basic and acidic residues" evidence="1">
    <location>
        <begin position="389"/>
        <end position="401"/>
    </location>
</feature>
<feature type="region of interest" description="Disordered" evidence="1">
    <location>
        <begin position="389"/>
        <end position="418"/>
    </location>
</feature>
<name>A0A380NZ28_STRGR</name>
<sequence>MGGSGSARHGGGGARDGGRSGAESPSPVARALAAALYSDTDDDGALDTGASLLAAADPEAAGRELLRRGEEYVRRAWERGWLPADLDREARRQGLDPAARTVLAELAAAELARYGNGLAPPWRRRLADLAAPAWAGTGGRDRFGRATAVLQALRLLLRLPAIEPLGPPPGSRPSDRPASPPRTAAAGPEERVLGRIRALLAKAEATGYPSEAEALTAKAQELMARHSVDEAHLSAGRAGGADAPGARRISVDPPYETAKAILLDAVARANRCQAVWNEELAFSTVVGHEADLEPAELLYTSLLVQAATAMSRAEAAQRAGGRKRTKTFRQSFMLAYAHRLGDRLADTARAATAHLAAADLLPVLATRDLAVAEETRRLFPRTTTTRVRGADDRAGWDDGTRAADQAGVDGHRGRVDRG</sequence>
<dbReference type="RefSeq" id="WP_115068799.1">
    <property type="nucleotide sequence ID" value="NZ_UHID01000006.1"/>
</dbReference>
<evidence type="ECO:0000313" key="5">
    <source>
        <dbReference type="Proteomes" id="UP000254150"/>
    </source>
</evidence>
<feature type="region of interest" description="Disordered" evidence="1">
    <location>
        <begin position="164"/>
        <end position="188"/>
    </location>
</feature>
<gene>
    <name evidence="4" type="ORF">NCTC7807_03192</name>
</gene>
<feature type="domain" description="DUF7168" evidence="3">
    <location>
        <begin position="254"/>
        <end position="359"/>
    </location>
</feature>
<feature type="domain" description="DUF2786" evidence="2">
    <location>
        <begin position="191"/>
        <end position="230"/>
    </location>
</feature>
<reference evidence="4 5" key="1">
    <citation type="submission" date="2018-06" db="EMBL/GenBank/DDBJ databases">
        <authorList>
            <consortium name="Pathogen Informatics"/>
            <person name="Doyle S."/>
        </authorList>
    </citation>
    <scope>NUCLEOTIDE SEQUENCE [LARGE SCALE GENOMIC DNA]</scope>
    <source>
        <strain evidence="4 5">NCTC7807</strain>
    </source>
</reference>
<evidence type="ECO:0000256" key="1">
    <source>
        <dbReference type="SAM" id="MobiDB-lite"/>
    </source>
</evidence>